<dbReference type="GeneID" id="117559250"/>
<keyword evidence="2" id="KW-1185">Reference proteome</keyword>
<protein>
    <submittedName>
        <fullName evidence="3">Uncharacterized protein LOC117559250</fullName>
    </submittedName>
</protein>
<feature type="compositionally biased region" description="Basic and acidic residues" evidence="1">
    <location>
        <begin position="23"/>
        <end position="35"/>
    </location>
</feature>
<evidence type="ECO:0000313" key="2">
    <source>
        <dbReference type="Proteomes" id="UP000515161"/>
    </source>
</evidence>
<dbReference type="KEGG" id="gacu:117559250"/>
<feature type="compositionally biased region" description="Basic and acidic residues" evidence="1">
    <location>
        <begin position="43"/>
        <end position="53"/>
    </location>
</feature>
<gene>
    <name evidence="3" type="primary">LOC117559250</name>
</gene>
<proteinExistence type="predicted"/>
<evidence type="ECO:0000256" key="1">
    <source>
        <dbReference type="SAM" id="MobiDB-lite"/>
    </source>
</evidence>
<dbReference type="RefSeq" id="XP_034091816.1">
    <property type="nucleotide sequence ID" value="XM_034235925.1"/>
</dbReference>
<dbReference type="AlphaFoldDB" id="A0A6P8VMF5"/>
<organism evidence="2 3">
    <name type="scientific">Gymnodraco acuticeps</name>
    <name type="common">Antarctic dragonfish</name>
    <dbReference type="NCBI Taxonomy" id="8218"/>
    <lineage>
        <taxon>Eukaryota</taxon>
        <taxon>Metazoa</taxon>
        <taxon>Chordata</taxon>
        <taxon>Craniata</taxon>
        <taxon>Vertebrata</taxon>
        <taxon>Euteleostomi</taxon>
        <taxon>Actinopterygii</taxon>
        <taxon>Neopterygii</taxon>
        <taxon>Teleostei</taxon>
        <taxon>Neoteleostei</taxon>
        <taxon>Acanthomorphata</taxon>
        <taxon>Eupercaria</taxon>
        <taxon>Perciformes</taxon>
        <taxon>Notothenioidei</taxon>
        <taxon>Bathydraconidae</taxon>
        <taxon>Gymnodraco</taxon>
    </lineage>
</organism>
<accession>A0A6P8VMF5</accession>
<dbReference type="Proteomes" id="UP000515161">
    <property type="component" value="Unplaced"/>
</dbReference>
<reference evidence="3" key="1">
    <citation type="submission" date="2025-08" db="UniProtKB">
        <authorList>
            <consortium name="RefSeq"/>
        </authorList>
    </citation>
    <scope>IDENTIFICATION</scope>
</reference>
<dbReference type="OrthoDB" id="8934056at2759"/>
<dbReference type="InParanoid" id="A0A6P8VMF5"/>
<evidence type="ECO:0000313" key="3">
    <source>
        <dbReference type="RefSeq" id="XP_034091816.1"/>
    </source>
</evidence>
<sequence length="304" mass="34019">MASLSPGEEDMESASEGEGGWSEVRKKTSRKKIDMSSDSLSESDSRNELKRVKKKNENEDWKVIVEFGEQTAAKLHPVALTKAIHKEIGSIKQARFLSKGRMLIELMNAKQQEKLLKMKTLNEVRIKCHVPGANRKILGVISGVPIEIGIEELKKEIKGGKVSVVKRLPTRYQGKIVDSLSVLLQFEETIQQKIMIGCMSFPVREFIPKPLRCFKCQRFWHVADKCKATKPRCPTCAGEHEYGSCAAGAKVKCCNCGGEHSAAYQGCEVQKKAKEVQRFKVQNKVSYATNKKEVKTENNSGSSR</sequence>
<name>A0A6P8VMF5_GYMAC</name>
<feature type="region of interest" description="Disordered" evidence="1">
    <location>
        <begin position="1"/>
        <end position="53"/>
    </location>
</feature>